<keyword evidence="1" id="KW-0472">Membrane</keyword>
<keyword evidence="1" id="KW-0812">Transmembrane</keyword>
<evidence type="ECO:0000313" key="3">
    <source>
        <dbReference type="Proteomes" id="UP001180825"/>
    </source>
</evidence>
<dbReference type="RefSeq" id="WP_310331856.1">
    <property type="nucleotide sequence ID" value="NZ_JAVDXV010000009.1"/>
</dbReference>
<proteinExistence type="predicted"/>
<keyword evidence="3" id="KW-1185">Reference proteome</keyword>
<dbReference type="EMBL" id="JAVDXV010000009">
    <property type="protein sequence ID" value="MDR7335040.1"/>
    <property type="molecule type" value="Genomic_DNA"/>
</dbReference>
<protein>
    <submittedName>
        <fullName evidence="2">Membrane protein YccC</fullName>
    </submittedName>
</protein>
<gene>
    <name evidence="2" type="ORF">J2X21_004205</name>
</gene>
<feature type="transmembrane region" description="Helical" evidence="1">
    <location>
        <begin position="64"/>
        <end position="82"/>
    </location>
</feature>
<dbReference type="Proteomes" id="UP001180825">
    <property type="component" value="Unassembled WGS sequence"/>
</dbReference>
<feature type="transmembrane region" description="Helical" evidence="1">
    <location>
        <begin position="114"/>
        <end position="134"/>
    </location>
</feature>
<evidence type="ECO:0000256" key="1">
    <source>
        <dbReference type="SAM" id="Phobius"/>
    </source>
</evidence>
<evidence type="ECO:0000313" key="2">
    <source>
        <dbReference type="EMBL" id="MDR7335040.1"/>
    </source>
</evidence>
<keyword evidence="1" id="KW-1133">Transmembrane helix</keyword>
<accession>A0ABU2ACX7</accession>
<feature type="transmembrane region" description="Helical" evidence="1">
    <location>
        <begin position="89"/>
        <end position="108"/>
    </location>
</feature>
<comment type="caution">
    <text evidence="2">The sequence shown here is derived from an EMBL/GenBank/DDBJ whole genome shotgun (WGS) entry which is preliminary data.</text>
</comment>
<reference evidence="2 3" key="1">
    <citation type="submission" date="2023-07" db="EMBL/GenBank/DDBJ databases">
        <title>Sorghum-associated microbial communities from plants grown in Nebraska, USA.</title>
        <authorList>
            <person name="Schachtman D."/>
        </authorList>
    </citation>
    <scope>NUCLEOTIDE SEQUENCE [LARGE SCALE GENOMIC DNA]</scope>
    <source>
        <strain evidence="2 3">BE316</strain>
    </source>
</reference>
<name>A0ABU2ACX7_9BURK</name>
<sequence>MTDKAMERPASRREWVLLAFAVVVIGYATYLLLDAINQARLTGLVEIVAGMKGIKAPKVPWPNAWAYLSGLLLFVIAGAMLIAREFWQLRVGFLALLIFVAAVFLFMTSHLLSSMAGATFLVGMFAAILVGGMVDTRFGRTAGLWFMALMVLVGMLQPWSW</sequence>
<feature type="transmembrane region" description="Helical" evidence="1">
    <location>
        <begin position="15"/>
        <end position="33"/>
    </location>
</feature>
<feature type="transmembrane region" description="Helical" evidence="1">
    <location>
        <begin position="141"/>
        <end position="159"/>
    </location>
</feature>
<organism evidence="2 3">
    <name type="scientific">Roseateles asaccharophilus</name>
    <dbReference type="NCBI Taxonomy" id="582607"/>
    <lineage>
        <taxon>Bacteria</taxon>
        <taxon>Pseudomonadati</taxon>
        <taxon>Pseudomonadota</taxon>
        <taxon>Betaproteobacteria</taxon>
        <taxon>Burkholderiales</taxon>
        <taxon>Sphaerotilaceae</taxon>
        <taxon>Roseateles</taxon>
    </lineage>
</organism>